<dbReference type="OrthoDB" id="9801077at2"/>
<feature type="domain" description="Beta-mannosidase-like galactose-binding" evidence="6">
    <location>
        <begin position="98"/>
        <end position="178"/>
    </location>
</feature>
<evidence type="ECO:0000313" key="7">
    <source>
        <dbReference type="EMBL" id="RFM27210.1"/>
    </source>
</evidence>
<evidence type="ECO:0000259" key="4">
    <source>
        <dbReference type="Pfam" id="PF00703"/>
    </source>
</evidence>
<dbReference type="GO" id="GO:0004553">
    <property type="term" value="F:hydrolase activity, hydrolyzing O-glycosyl compounds"/>
    <property type="evidence" value="ECO:0007669"/>
    <property type="project" value="InterPro"/>
</dbReference>
<dbReference type="Gene3D" id="3.20.20.80">
    <property type="entry name" value="Glycosidases"/>
    <property type="match status" value="1"/>
</dbReference>
<dbReference type="PANTHER" id="PTHR42732:SF2">
    <property type="entry name" value="BETA-MANNOSIDASE"/>
    <property type="match status" value="1"/>
</dbReference>
<dbReference type="InterPro" id="IPR008979">
    <property type="entry name" value="Galactose-bd-like_sf"/>
</dbReference>
<dbReference type="Pfam" id="PF22666">
    <property type="entry name" value="Glyco_hydro_2_N2"/>
    <property type="match status" value="1"/>
</dbReference>
<evidence type="ECO:0000256" key="1">
    <source>
        <dbReference type="ARBA" id="ARBA00007401"/>
    </source>
</evidence>
<comment type="similarity">
    <text evidence="1">Belongs to the glycosyl hydrolase 2 family.</text>
</comment>
<dbReference type="InterPro" id="IPR051913">
    <property type="entry name" value="GH2_Domain-Containing"/>
</dbReference>
<keyword evidence="3" id="KW-0326">Glycosidase</keyword>
<reference evidence="7 8" key="1">
    <citation type="submission" date="2018-08" db="EMBL/GenBank/DDBJ databases">
        <title>Chitinophagaceae sp. K23C18032701, a novel bacterium isolated from forest soil.</title>
        <authorList>
            <person name="Wang C."/>
        </authorList>
    </citation>
    <scope>NUCLEOTIDE SEQUENCE [LARGE SCALE GENOMIC DNA]</scope>
    <source>
        <strain evidence="7 8">K23C18032701</strain>
    </source>
</reference>
<feature type="domain" description="Glycoside hydrolase family 2 catalytic" evidence="5">
    <location>
        <begin position="340"/>
        <end position="473"/>
    </location>
</feature>
<evidence type="ECO:0000259" key="6">
    <source>
        <dbReference type="Pfam" id="PF22666"/>
    </source>
</evidence>
<dbReference type="AlphaFoldDB" id="A0A3E1NGY9"/>
<comment type="caution">
    <text evidence="7">The sequence shown here is derived from an EMBL/GenBank/DDBJ whole genome shotgun (WGS) entry which is preliminary data.</text>
</comment>
<evidence type="ECO:0000259" key="5">
    <source>
        <dbReference type="Pfam" id="PF02836"/>
    </source>
</evidence>
<organism evidence="7 8">
    <name type="scientific">Deminuibacter soli</name>
    <dbReference type="NCBI Taxonomy" id="2291815"/>
    <lineage>
        <taxon>Bacteria</taxon>
        <taxon>Pseudomonadati</taxon>
        <taxon>Bacteroidota</taxon>
        <taxon>Chitinophagia</taxon>
        <taxon>Chitinophagales</taxon>
        <taxon>Chitinophagaceae</taxon>
        <taxon>Deminuibacter</taxon>
    </lineage>
</organism>
<dbReference type="PANTHER" id="PTHR42732">
    <property type="entry name" value="BETA-GALACTOSIDASE"/>
    <property type="match status" value="1"/>
</dbReference>
<protein>
    <submittedName>
        <fullName evidence="7">Beta-galactosidase</fullName>
    </submittedName>
</protein>
<sequence>MLLLLAQAQQFAFAQPATGKQMKTPWAKDAARTIPLNEYPRPQLVRGNWTNLNGLWDYTIQPKNKGIPDSWKGKIMVPFPVESVLSGVQQKVGPDSLLWYRRTFRIQQNLAGKKVLLHIGAADYEATVLVNGKPVATHKGGYTAFSADITASLKGGNEELLISVWDPTDHGEQARGKQVTHPGGIYYTSVTGIWQTVWFEVVPETYLQSWKTTTDIDQSVVTIRPRVTNAQNNDSVTAAVFFKKKQVAVATVAANEILRLAIPGAQLWSPDKPVLYDVQLAIKRGGKTVDKADGYFGMRNIAVAKDAKGVNRIFFNHEPLFQYGPLDQGFWPDGIYTAPTEQALVSDIRNMKDMGFNMVRKHVKVEPERWYYNCDKLGLIVWQDMPSGYGEIVPVKDHDHSTEGDWMATHYQDVVRSAASEQDFRDEWSSIMQQLHNYTSISVWVPFNESWGQFKTNEILQWTKALDPTRLVDGPSGWIDRGEGDMHDYHLYGSRLDKDFPLENNRALVIGEFGGLGYLDSLHVYDGKVWSYNGYKNTGELLKAYEALMNRIAILKEKGFSAAVYTQLTDVETEINGLITYDRIRRKLLMNQLKQLHGRLYVNGHKELFSSQP</sequence>
<dbReference type="InterPro" id="IPR054593">
    <property type="entry name" value="Beta-mannosidase-like_N2"/>
</dbReference>
<dbReference type="InterPro" id="IPR006103">
    <property type="entry name" value="Glyco_hydro_2_cat"/>
</dbReference>
<dbReference type="InterPro" id="IPR013783">
    <property type="entry name" value="Ig-like_fold"/>
</dbReference>
<dbReference type="SUPFAM" id="SSF51445">
    <property type="entry name" value="(Trans)glycosidases"/>
    <property type="match status" value="1"/>
</dbReference>
<dbReference type="Gene3D" id="2.60.40.10">
    <property type="entry name" value="Immunoglobulins"/>
    <property type="match status" value="1"/>
</dbReference>
<dbReference type="EMBL" id="QTJU01000006">
    <property type="protein sequence ID" value="RFM27210.1"/>
    <property type="molecule type" value="Genomic_DNA"/>
</dbReference>
<dbReference type="InterPro" id="IPR006102">
    <property type="entry name" value="Ig-like_GH2"/>
</dbReference>
<feature type="domain" description="Glycoside hydrolase family 2 immunoglobulin-like beta-sandwich" evidence="4">
    <location>
        <begin position="205"/>
        <end position="299"/>
    </location>
</feature>
<accession>A0A3E1NGY9</accession>
<evidence type="ECO:0000313" key="8">
    <source>
        <dbReference type="Proteomes" id="UP000261284"/>
    </source>
</evidence>
<dbReference type="Pfam" id="PF00703">
    <property type="entry name" value="Glyco_hydro_2"/>
    <property type="match status" value="1"/>
</dbReference>
<dbReference type="Pfam" id="PF02836">
    <property type="entry name" value="Glyco_hydro_2_C"/>
    <property type="match status" value="1"/>
</dbReference>
<dbReference type="Gene3D" id="2.60.120.260">
    <property type="entry name" value="Galactose-binding domain-like"/>
    <property type="match status" value="1"/>
</dbReference>
<dbReference type="Proteomes" id="UP000261284">
    <property type="component" value="Unassembled WGS sequence"/>
</dbReference>
<evidence type="ECO:0000256" key="3">
    <source>
        <dbReference type="ARBA" id="ARBA00023295"/>
    </source>
</evidence>
<proteinExistence type="inferred from homology"/>
<dbReference type="SUPFAM" id="SSF49785">
    <property type="entry name" value="Galactose-binding domain-like"/>
    <property type="match status" value="1"/>
</dbReference>
<keyword evidence="2" id="KW-0378">Hydrolase</keyword>
<dbReference type="SUPFAM" id="SSF49303">
    <property type="entry name" value="beta-Galactosidase/glucuronidase domain"/>
    <property type="match status" value="1"/>
</dbReference>
<evidence type="ECO:0000256" key="2">
    <source>
        <dbReference type="ARBA" id="ARBA00022801"/>
    </source>
</evidence>
<keyword evidence="8" id="KW-1185">Reference proteome</keyword>
<dbReference type="InterPro" id="IPR017853">
    <property type="entry name" value="GH"/>
</dbReference>
<dbReference type="InterPro" id="IPR036156">
    <property type="entry name" value="Beta-gal/glucu_dom_sf"/>
</dbReference>
<dbReference type="GO" id="GO:0005975">
    <property type="term" value="P:carbohydrate metabolic process"/>
    <property type="evidence" value="ECO:0007669"/>
    <property type="project" value="InterPro"/>
</dbReference>
<name>A0A3E1NGY9_9BACT</name>
<gene>
    <name evidence="7" type="ORF">DXN05_16275</name>
</gene>